<accession>A0A1A8VQR7</accession>
<protein>
    <submittedName>
        <fullName evidence="3">BRIX domain, putative</fullName>
    </submittedName>
</protein>
<evidence type="ECO:0000259" key="2">
    <source>
        <dbReference type="PROSITE" id="PS50833"/>
    </source>
</evidence>
<evidence type="ECO:0000313" key="6">
    <source>
        <dbReference type="Proteomes" id="UP000078560"/>
    </source>
</evidence>
<evidence type="ECO:0000313" key="5">
    <source>
        <dbReference type="Proteomes" id="UP000078546"/>
    </source>
</evidence>
<dbReference type="SMART" id="SM00879">
    <property type="entry name" value="Brix"/>
    <property type="match status" value="1"/>
</dbReference>
<sequence>MVNLRIGDLEMVTKKENKIKGKIKNGTYKQKKKYKGENTKKVENGETKEKENAKSAKNVGIKERASSNDEEIVKKTNILVIKKKGMNTVLKSLCRDLAGMFSPFCLCFFVKREKYMLELNKKLKELNYKFTIFTHVQNGKLFYRITSNFTKLSLTFIIKSFTTTQVVKAAYSNKIDYDLYNSKPLLILKNFNSTKNAEMLNYLVIVQNILKTLYPSVNLRQDFTKKHRRVLLYYYNSEDETIHFRQYITNVQVRTFKKIMDEAYKKKKSDQCSDMYDYISNQLVSEDFKSNEEKNLKEIGPRVCFKIYKIADQDKGETGTYLSH</sequence>
<dbReference type="Proteomes" id="UP000078546">
    <property type="component" value="Unassembled WGS sequence"/>
</dbReference>
<evidence type="ECO:0000256" key="1">
    <source>
        <dbReference type="SAM" id="MobiDB-lite"/>
    </source>
</evidence>
<dbReference type="GO" id="GO:0019843">
    <property type="term" value="F:rRNA binding"/>
    <property type="evidence" value="ECO:0007669"/>
    <property type="project" value="InterPro"/>
</dbReference>
<dbReference type="EMBL" id="FLQV01000137">
    <property type="protein sequence ID" value="SBS82525.1"/>
    <property type="molecule type" value="Genomic_DNA"/>
</dbReference>
<reference evidence="3" key="1">
    <citation type="submission" date="2016-05" db="EMBL/GenBank/DDBJ databases">
        <authorList>
            <person name="Lavstsen T."/>
            <person name="Jespersen J.S."/>
        </authorList>
    </citation>
    <scope>NUCLEOTIDE SEQUENCE [LARGE SCALE GENOMIC DNA]</scope>
</reference>
<evidence type="ECO:0000313" key="3">
    <source>
        <dbReference type="EMBL" id="SBS81149.1"/>
    </source>
</evidence>
<dbReference type="GO" id="GO:0006364">
    <property type="term" value="P:rRNA processing"/>
    <property type="evidence" value="ECO:0007669"/>
    <property type="project" value="InterPro"/>
</dbReference>
<reference evidence="5 6" key="2">
    <citation type="submission" date="2016-05" db="EMBL/GenBank/DDBJ databases">
        <authorList>
            <person name="Naeem Raeece"/>
        </authorList>
    </citation>
    <scope>NUCLEOTIDE SEQUENCE [LARGE SCALE GENOMIC DNA]</scope>
</reference>
<feature type="region of interest" description="Disordered" evidence="1">
    <location>
        <begin position="30"/>
        <end position="60"/>
    </location>
</feature>
<feature type="compositionally biased region" description="Basic and acidic residues" evidence="1">
    <location>
        <begin position="35"/>
        <end position="60"/>
    </location>
</feature>
<organism evidence="3 6">
    <name type="scientific">Plasmodium ovale curtisi</name>
    <dbReference type="NCBI Taxonomy" id="864141"/>
    <lineage>
        <taxon>Eukaryota</taxon>
        <taxon>Sar</taxon>
        <taxon>Alveolata</taxon>
        <taxon>Apicomplexa</taxon>
        <taxon>Aconoidasida</taxon>
        <taxon>Haemosporida</taxon>
        <taxon>Plasmodiidae</taxon>
        <taxon>Plasmodium</taxon>
        <taxon>Plasmodium (Plasmodium)</taxon>
    </lineage>
</organism>
<gene>
    <name evidence="4" type="ORF">POVCU1_007870</name>
    <name evidence="3" type="ORF">POVCU2_0008670</name>
</gene>
<dbReference type="PROSITE" id="PS50833">
    <property type="entry name" value="BRIX"/>
    <property type="match status" value="1"/>
</dbReference>
<dbReference type="EMBL" id="FLQU01000122">
    <property type="protein sequence ID" value="SBS81149.1"/>
    <property type="molecule type" value="Genomic_DNA"/>
</dbReference>
<name>A0A1A8VQR7_PLAOA</name>
<dbReference type="Pfam" id="PF04427">
    <property type="entry name" value="Brix"/>
    <property type="match status" value="1"/>
</dbReference>
<feature type="domain" description="Brix" evidence="2">
    <location>
        <begin position="76"/>
        <end position="316"/>
    </location>
</feature>
<dbReference type="Proteomes" id="UP000078560">
    <property type="component" value="Unassembled WGS sequence"/>
</dbReference>
<proteinExistence type="predicted"/>
<evidence type="ECO:0000313" key="4">
    <source>
        <dbReference type="EMBL" id="SBS82525.1"/>
    </source>
</evidence>
<dbReference type="InterPro" id="IPR007109">
    <property type="entry name" value="Brix"/>
</dbReference>
<dbReference type="AlphaFoldDB" id="A0A1A8VQR7"/>